<evidence type="ECO:0000259" key="11">
    <source>
        <dbReference type="PROSITE" id="PS50020"/>
    </source>
</evidence>
<feature type="domain" description="FF" evidence="12">
    <location>
        <begin position="607"/>
        <end position="661"/>
    </location>
</feature>
<keyword evidence="15" id="KW-1185">Reference proteome</keyword>
<dbReference type="Pfam" id="PF00397">
    <property type="entry name" value="WW"/>
    <property type="match status" value="2"/>
</dbReference>
<dbReference type="FunFam" id="1.10.10.440:FF:000022">
    <property type="entry name" value="Pre-mRNA-processing protein 40A"/>
    <property type="match status" value="1"/>
</dbReference>
<feature type="coiled-coil region" evidence="9">
    <location>
        <begin position="789"/>
        <end position="820"/>
    </location>
</feature>
<dbReference type="InterPro" id="IPR039726">
    <property type="entry name" value="Prp40-like"/>
</dbReference>
<dbReference type="Gene3D" id="2.20.70.10">
    <property type="match status" value="2"/>
</dbReference>
<sequence length="1036" mass="118054">MVGFPQYYADQQQQTHRPPPVGSTLAGQGFAIPIPTNQFRPVAHTQQPPPEFIPPPIQQFRPVGHASNIVPPQNLTPHFPETIQQLIPRPEQPGQGPISSQANHMPYVQQNVHLPPGSMQGHHNSQLQLFKLGDGGMPTSSSYTFSTPSGQQPNGVDNPSQHHPMSQIQPSVRSVEGHWLAPGGQNAPSVTASIQAVQHSSAPPLASSTTELAQLSSDWQEHTSSDGRRYYYNKKTKQSSWLKPVELMTPVERADASTAWKEYTTPEGRKYFYNKVTKQSKWTIPDEVKFAREQAERGGIQPAKVETIAASLVPAATSHPSFEVPTSMASTTDSAPVTAVPVASSPFPVNIVVSSVTPLSMKASVSPSIATTPSAGIPSNSLLGSTNMLSILTPATPLPASSVVVNDITDTTEKTTKSNDESISFSKFGDGPDIAPQDLDGVKKDNTSVVKSNLSPLEEKPILEEPMIYANKTEAKNAFKCLLESSNVESDWTWEQAMRVIINDKRYGALKALGERKHAFSEYLGERKKKELEDRRIKQKKEREDFMKMLEESQELASSTKWSKAVIMFEDDERFNAIERMRDREDLFEAYMVELRKKKKAKAAEEHKRNVMEYKSFLESCDFIKANSQWRKVQDRLEDDERCSRLDKFDRLKIFQDYVNELEKEEEELMKIQKERMRKEERKNRDEFRKLMEQHVAAGILTTKTHWRDYYMEVKDLPSYLAVSSNTSGATPKDLFEDVTEELEKQYGDDKTRIKDALKIRNIALTSSSSYEIFKATTSEDDSLGGISEVNLKLIFDELREKLKDKEEKEAKRCQRLADRFSNMLYSVKEISASSTWEECKSLFEDCHYSWISGEEFMRETFEKYVAHMQEKSIEKERKRDEGKMQVKKEKGRSDKEKDKNVKGRGQEKEKGKRQPGKGEMDHENGIDSSSLDDRRGKDKDRRRKKHDLDAQDDENAWKDKKEKSKKSRRHSGDHDHDAQDDESAGKDEKEKSKKSRRQDSDHDHDARDDQNAWKDEKENKKSRRHSSDRKRSRKV</sequence>
<evidence type="ECO:0000256" key="3">
    <source>
        <dbReference type="ARBA" id="ARBA00022737"/>
    </source>
</evidence>
<dbReference type="Pfam" id="PF25432">
    <property type="entry name" value="FF_PRPF40A"/>
    <property type="match status" value="1"/>
</dbReference>
<evidence type="ECO:0000256" key="2">
    <source>
        <dbReference type="ARBA" id="ARBA00022664"/>
    </source>
</evidence>
<dbReference type="InterPro" id="IPR002713">
    <property type="entry name" value="FF_domain"/>
</dbReference>
<evidence type="ECO:0000256" key="10">
    <source>
        <dbReference type="SAM" id="MobiDB-lite"/>
    </source>
</evidence>
<dbReference type="Gene3D" id="1.10.10.440">
    <property type="entry name" value="FF domain"/>
    <property type="match status" value="5"/>
</dbReference>
<dbReference type="SMART" id="SM00441">
    <property type="entry name" value="FF"/>
    <property type="match status" value="5"/>
</dbReference>
<organism evidence="13 15">
    <name type="scientific">Iris pallida</name>
    <name type="common">Sweet iris</name>
    <dbReference type="NCBI Taxonomy" id="29817"/>
    <lineage>
        <taxon>Eukaryota</taxon>
        <taxon>Viridiplantae</taxon>
        <taxon>Streptophyta</taxon>
        <taxon>Embryophyta</taxon>
        <taxon>Tracheophyta</taxon>
        <taxon>Spermatophyta</taxon>
        <taxon>Magnoliopsida</taxon>
        <taxon>Liliopsida</taxon>
        <taxon>Asparagales</taxon>
        <taxon>Iridaceae</taxon>
        <taxon>Iridoideae</taxon>
        <taxon>Irideae</taxon>
        <taxon>Iris</taxon>
    </lineage>
</organism>
<evidence type="ECO:0000256" key="6">
    <source>
        <dbReference type="ARBA" id="ARBA00056384"/>
    </source>
</evidence>
<dbReference type="InterPro" id="IPR036020">
    <property type="entry name" value="WW_dom_sf"/>
</dbReference>
<keyword evidence="9" id="KW-0175">Coiled coil</keyword>
<keyword evidence="3" id="KW-0677">Repeat</keyword>
<gene>
    <name evidence="14" type="ORF">M6B38_271835</name>
    <name evidence="13" type="ORF">M6B38_389550</name>
</gene>
<feature type="region of interest" description="Disordered" evidence="10">
    <location>
        <begin position="1"/>
        <end position="78"/>
    </location>
</feature>
<feature type="region of interest" description="Disordered" evidence="10">
    <location>
        <begin position="872"/>
        <end position="1036"/>
    </location>
</feature>
<evidence type="ECO:0000256" key="4">
    <source>
        <dbReference type="ARBA" id="ARBA00023187"/>
    </source>
</evidence>
<evidence type="ECO:0000313" key="15">
    <source>
        <dbReference type="Proteomes" id="UP001140949"/>
    </source>
</evidence>
<keyword evidence="5" id="KW-0539">Nucleus</keyword>
<comment type="function">
    <text evidence="6">Binds the phosphorylated C-terminal domain (CTD) of the largest subunit of RNA polymerase II and functions as a scaffold for RNA processing machineries. May be involved in pre-mRNA splicing.</text>
</comment>
<feature type="compositionally biased region" description="Basic and acidic residues" evidence="10">
    <location>
        <begin position="872"/>
        <end position="940"/>
    </location>
</feature>
<dbReference type="PANTHER" id="PTHR11864">
    <property type="entry name" value="PRE-MRNA-PROCESSING PROTEIN PRP40"/>
    <property type="match status" value="1"/>
</dbReference>
<dbReference type="PANTHER" id="PTHR11864:SF0">
    <property type="entry name" value="PRP40 PRE-MRNA PROCESSING FACTOR 40 HOMOLOG A (YEAST)"/>
    <property type="match status" value="1"/>
</dbReference>
<name>A0AAX6G0X5_IRIPA</name>
<reference evidence="13" key="2">
    <citation type="submission" date="2023-04" db="EMBL/GenBank/DDBJ databases">
        <authorList>
            <person name="Bruccoleri R.E."/>
            <person name="Oakeley E.J."/>
            <person name="Faust A.-M."/>
            <person name="Dessus-Babus S."/>
            <person name="Altorfer M."/>
            <person name="Burckhardt D."/>
            <person name="Oertli M."/>
            <person name="Naumann U."/>
            <person name="Petersen F."/>
            <person name="Wong J."/>
        </authorList>
    </citation>
    <scope>NUCLEOTIDE SEQUENCE</scope>
    <source>
        <strain evidence="13">GSM-AAB239-AS_SAM_17_03QT</strain>
        <tissue evidence="13">Leaf</tissue>
    </source>
</reference>
<feature type="compositionally biased region" description="Polar residues" evidence="10">
    <location>
        <begin position="195"/>
        <end position="218"/>
    </location>
</feature>
<keyword evidence="2" id="KW-0507">mRNA processing</keyword>
<dbReference type="FunFam" id="1.10.10.440:FF:000019">
    <property type="entry name" value="Pre-mRNA-processing protein 40A"/>
    <property type="match status" value="1"/>
</dbReference>
<comment type="subcellular location">
    <subcellularLocation>
        <location evidence="1">Nucleus</location>
    </subcellularLocation>
</comment>
<feature type="domain" description="WW" evidence="11">
    <location>
        <begin position="213"/>
        <end position="246"/>
    </location>
</feature>
<evidence type="ECO:0000256" key="7">
    <source>
        <dbReference type="ARBA" id="ARBA00061317"/>
    </source>
</evidence>
<feature type="compositionally biased region" description="Low complexity" evidence="10">
    <location>
        <begin position="138"/>
        <end position="149"/>
    </location>
</feature>
<comment type="caution">
    <text evidence="13">The sequence shown here is derived from an EMBL/GenBank/DDBJ whole genome shotgun (WGS) entry which is preliminary data.</text>
</comment>
<dbReference type="PROSITE" id="PS50020">
    <property type="entry name" value="WW_DOMAIN_2"/>
    <property type="match status" value="2"/>
</dbReference>
<comment type="similarity">
    <text evidence="7">Belongs to the PRPF40 family.</text>
</comment>
<dbReference type="InterPro" id="IPR001202">
    <property type="entry name" value="WW_dom"/>
</dbReference>
<dbReference type="CDD" id="cd00201">
    <property type="entry name" value="WW"/>
    <property type="match status" value="2"/>
</dbReference>
<dbReference type="GO" id="GO:0005685">
    <property type="term" value="C:U1 snRNP"/>
    <property type="evidence" value="ECO:0007669"/>
    <property type="project" value="TreeGrafter"/>
</dbReference>
<dbReference type="PROSITE" id="PS51676">
    <property type="entry name" value="FF"/>
    <property type="match status" value="4"/>
</dbReference>
<dbReference type="GO" id="GO:0070063">
    <property type="term" value="F:RNA polymerase binding"/>
    <property type="evidence" value="ECO:0007669"/>
    <property type="project" value="UniProtKB-ARBA"/>
</dbReference>
<dbReference type="SMART" id="SM00456">
    <property type="entry name" value="WW"/>
    <property type="match status" value="2"/>
</dbReference>
<dbReference type="GO" id="GO:0003723">
    <property type="term" value="F:RNA binding"/>
    <property type="evidence" value="ECO:0007669"/>
    <property type="project" value="TreeGrafter"/>
</dbReference>
<feature type="domain" description="FF" evidence="12">
    <location>
        <begin position="472"/>
        <end position="526"/>
    </location>
</feature>
<feature type="compositionally biased region" description="Pro residues" evidence="10">
    <location>
        <begin position="47"/>
        <end position="57"/>
    </location>
</feature>
<evidence type="ECO:0000259" key="12">
    <source>
        <dbReference type="PROSITE" id="PS51676"/>
    </source>
</evidence>
<dbReference type="InterPro" id="IPR036517">
    <property type="entry name" value="FF_domain_sf"/>
</dbReference>
<feature type="domain" description="WW" evidence="11">
    <location>
        <begin position="254"/>
        <end position="287"/>
    </location>
</feature>
<evidence type="ECO:0000256" key="9">
    <source>
        <dbReference type="SAM" id="Coils"/>
    </source>
</evidence>
<feature type="compositionally biased region" description="Polar residues" evidence="10">
    <location>
        <begin position="150"/>
        <end position="172"/>
    </location>
</feature>
<evidence type="ECO:0000313" key="14">
    <source>
        <dbReference type="EMBL" id="KAJ6848979.1"/>
    </source>
</evidence>
<feature type="region of interest" description="Disordered" evidence="10">
    <location>
        <begin position="134"/>
        <end position="173"/>
    </location>
</feature>
<dbReference type="FunFam" id="1.10.10.440:FF:000024">
    <property type="entry name" value="Pre-mRNA-processing protein 40A"/>
    <property type="match status" value="1"/>
</dbReference>
<evidence type="ECO:0000256" key="5">
    <source>
        <dbReference type="ARBA" id="ARBA00023242"/>
    </source>
</evidence>
<dbReference type="PROSITE" id="PS01159">
    <property type="entry name" value="WW_DOMAIN_1"/>
    <property type="match status" value="1"/>
</dbReference>
<feature type="compositionally biased region" description="Basic residues" evidence="10">
    <location>
        <begin position="1021"/>
        <end position="1036"/>
    </location>
</feature>
<evidence type="ECO:0000256" key="8">
    <source>
        <dbReference type="ARBA" id="ARBA00064817"/>
    </source>
</evidence>
<feature type="domain" description="FF" evidence="12">
    <location>
        <begin position="679"/>
        <end position="742"/>
    </location>
</feature>
<feature type="compositionally biased region" description="Basic and acidic residues" evidence="10">
    <location>
        <begin position="971"/>
        <end position="1020"/>
    </location>
</feature>
<evidence type="ECO:0000256" key="1">
    <source>
        <dbReference type="ARBA" id="ARBA00004123"/>
    </source>
</evidence>
<dbReference type="SUPFAM" id="SSF81698">
    <property type="entry name" value="FF domain"/>
    <property type="match status" value="5"/>
</dbReference>
<feature type="domain" description="FF" evidence="12">
    <location>
        <begin position="539"/>
        <end position="594"/>
    </location>
</feature>
<dbReference type="Pfam" id="PF01846">
    <property type="entry name" value="FF"/>
    <property type="match status" value="4"/>
</dbReference>
<dbReference type="GO" id="GO:0071004">
    <property type="term" value="C:U2-type prespliceosome"/>
    <property type="evidence" value="ECO:0007669"/>
    <property type="project" value="TreeGrafter"/>
</dbReference>
<feature type="region of interest" description="Disordered" evidence="10">
    <location>
        <begin position="195"/>
        <end position="224"/>
    </location>
</feature>
<dbReference type="SUPFAM" id="SSF51045">
    <property type="entry name" value="WW domain"/>
    <property type="match status" value="2"/>
</dbReference>
<proteinExistence type="inferred from homology"/>
<dbReference type="FunFam" id="1.10.10.440:FF:000013">
    <property type="entry name" value="pre-mRNA-processing protein 40A isoform X1"/>
    <property type="match status" value="1"/>
</dbReference>
<dbReference type="EMBL" id="JANAVB010004201">
    <property type="protein sequence ID" value="KAJ6848979.1"/>
    <property type="molecule type" value="Genomic_DNA"/>
</dbReference>
<evidence type="ECO:0000313" key="13">
    <source>
        <dbReference type="EMBL" id="KAJ6822127.1"/>
    </source>
</evidence>
<dbReference type="FunFam" id="2.20.70.10:FF:000228">
    <property type="entry name" value="Pre-mRNA-processing protein 40A"/>
    <property type="match status" value="1"/>
</dbReference>
<dbReference type="Proteomes" id="UP001140949">
    <property type="component" value="Unassembled WGS sequence"/>
</dbReference>
<dbReference type="GO" id="GO:0045292">
    <property type="term" value="P:mRNA cis splicing, via spliceosome"/>
    <property type="evidence" value="ECO:0007669"/>
    <property type="project" value="InterPro"/>
</dbReference>
<keyword evidence="4" id="KW-0508">mRNA splicing</keyword>
<feature type="coiled-coil region" evidence="9">
    <location>
        <begin position="655"/>
        <end position="694"/>
    </location>
</feature>
<reference evidence="13" key="1">
    <citation type="journal article" date="2023" name="GigaByte">
        <title>Genome assembly of the bearded iris, Iris pallida Lam.</title>
        <authorList>
            <person name="Bruccoleri R.E."/>
            <person name="Oakeley E.J."/>
            <person name="Faust A.M.E."/>
            <person name="Altorfer M."/>
            <person name="Dessus-Babus S."/>
            <person name="Burckhardt D."/>
            <person name="Oertli M."/>
            <person name="Naumann U."/>
            <person name="Petersen F."/>
            <person name="Wong J."/>
        </authorList>
    </citation>
    <scope>NUCLEOTIDE SEQUENCE</scope>
    <source>
        <strain evidence="13">GSM-AAB239-AS_SAM_17_03QT</strain>
    </source>
</reference>
<accession>A0AAX6G0X5</accession>
<comment type="subunit">
    <text evidence="8">Interacts (via the WW domains) with the phosphorylated C-terminal domain of NRPB1 (via CTD domain).</text>
</comment>
<dbReference type="AlphaFoldDB" id="A0AAX6G0X5"/>
<protein>
    <submittedName>
        <fullName evidence="13">Pre-mRNA-processing protein 40A-like</fullName>
    </submittedName>
</protein>
<dbReference type="EMBL" id="JANAVB010024598">
    <property type="protein sequence ID" value="KAJ6822127.1"/>
    <property type="molecule type" value="Genomic_DNA"/>
</dbReference>